<dbReference type="Proteomes" id="UP000069241">
    <property type="component" value="Chromosome"/>
</dbReference>
<keyword evidence="2" id="KW-0732">Signal</keyword>
<dbReference type="PROSITE" id="PS51257">
    <property type="entry name" value="PROKAR_LIPOPROTEIN"/>
    <property type="match status" value="1"/>
</dbReference>
<dbReference type="EMBL" id="CP014229">
    <property type="protein sequence ID" value="AMD89147.1"/>
    <property type="molecule type" value="Genomic_DNA"/>
</dbReference>
<evidence type="ECO:0000256" key="2">
    <source>
        <dbReference type="SAM" id="SignalP"/>
    </source>
</evidence>
<feature type="chain" id="PRO_5007067439" description="DUF2939 domain-containing protein" evidence="2">
    <location>
        <begin position="27"/>
        <end position="228"/>
    </location>
</feature>
<evidence type="ECO:0008006" key="5">
    <source>
        <dbReference type="Google" id="ProtNLM"/>
    </source>
</evidence>
<name>A0A0X8JIA0_9BACT</name>
<sequence>MNILRRPSPFLLVAALLAALLTACFASGPQKALNSLAEALNKNDSAAFLAQLDLKTFAANQIKNLTREDQALSSLDSLGRMLGLGGMDDLLGSVLNMENRLQSQYTRGVSTGEMMAQCREAQTPDCPWVPESLKQAQVTELSDTAAVAKVTTPAKMTSWLALRKKGDRWLVVGQAILESTAKAYATDVSAPPVSGAPAARPDAGNKGDKNANPGGGADKPADGGAMNI</sequence>
<organism evidence="3 4">
    <name type="scientific">Desulfovibrio fairfieldensis</name>
    <dbReference type="NCBI Taxonomy" id="44742"/>
    <lineage>
        <taxon>Bacteria</taxon>
        <taxon>Pseudomonadati</taxon>
        <taxon>Thermodesulfobacteriota</taxon>
        <taxon>Desulfovibrionia</taxon>
        <taxon>Desulfovibrionales</taxon>
        <taxon>Desulfovibrionaceae</taxon>
        <taxon>Desulfovibrio</taxon>
    </lineage>
</organism>
<evidence type="ECO:0000313" key="4">
    <source>
        <dbReference type="Proteomes" id="UP000069241"/>
    </source>
</evidence>
<dbReference type="AlphaFoldDB" id="A0A0X8JIA0"/>
<dbReference type="RefSeq" id="WP_008686112.1">
    <property type="nucleotide sequence ID" value="NZ_CP014229.1"/>
</dbReference>
<keyword evidence="4" id="KW-1185">Reference proteome</keyword>
<accession>A0A0X8JIA0</accession>
<evidence type="ECO:0000313" key="3">
    <source>
        <dbReference type="EMBL" id="AMD89147.1"/>
    </source>
</evidence>
<dbReference type="KEGG" id="dfi:AXF13_02915"/>
<evidence type="ECO:0000256" key="1">
    <source>
        <dbReference type="SAM" id="MobiDB-lite"/>
    </source>
</evidence>
<feature type="compositionally biased region" description="Low complexity" evidence="1">
    <location>
        <begin position="188"/>
        <end position="201"/>
    </location>
</feature>
<gene>
    <name evidence="3" type="ORF">AXF13_02915</name>
</gene>
<protein>
    <recommendedName>
        <fullName evidence="5">DUF2939 domain-containing protein</fullName>
    </recommendedName>
</protein>
<reference evidence="4" key="1">
    <citation type="submission" date="2016-02" db="EMBL/GenBank/DDBJ databases">
        <authorList>
            <person name="Holder M.E."/>
            <person name="Ajami N.J."/>
            <person name="Petrosino J.F."/>
        </authorList>
    </citation>
    <scope>NUCLEOTIDE SEQUENCE [LARGE SCALE GENOMIC DNA]</scope>
    <source>
        <strain evidence="4">CCUG 45958</strain>
    </source>
</reference>
<feature type="signal peptide" evidence="2">
    <location>
        <begin position="1"/>
        <end position="26"/>
    </location>
</feature>
<feature type="region of interest" description="Disordered" evidence="1">
    <location>
        <begin position="188"/>
        <end position="228"/>
    </location>
</feature>
<proteinExistence type="predicted"/>